<gene>
    <name evidence="3" type="ORF">KHLLAP_LOCUS14314</name>
</gene>
<reference evidence="3" key="1">
    <citation type="submission" date="2023-10" db="EMBL/GenBank/DDBJ databases">
        <authorList>
            <person name="Hackl T."/>
        </authorList>
    </citation>
    <scope>NUCLEOTIDE SEQUENCE</scope>
</reference>
<proteinExistence type="predicted"/>
<dbReference type="SUPFAM" id="SSF56112">
    <property type="entry name" value="Protein kinase-like (PK-like)"/>
    <property type="match status" value="1"/>
</dbReference>
<keyword evidence="4" id="KW-1185">Reference proteome</keyword>
<name>A0AAI8VZC7_9PEZI</name>
<evidence type="ECO:0000256" key="1">
    <source>
        <dbReference type="SAM" id="MobiDB-lite"/>
    </source>
</evidence>
<comment type="caution">
    <text evidence="3">The sequence shown here is derived from an EMBL/GenBank/DDBJ whole genome shotgun (WGS) entry which is preliminary data.</text>
</comment>
<dbReference type="Gene3D" id="3.90.1200.10">
    <property type="match status" value="1"/>
</dbReference>
<dbReference type="InterPro" id="IPR011009">
    <property type="entry name" value="Kinase-like_dom_sf"/>
</dbReference>
<accession>A0AAI8VZC7</accession>
<dbReference type="InterPro" id="IPR002575">
    <property type="entry name" value="Aminoglycoside_PTrfase"/>
</dbReference>
<protein>
    <submittedName>
        <fullName evidence="3">Uu.00g019650.m01.CDS01</fullName>
    </submittedName>
</protein>
<organism evidence="3 4">
    <name type="scientific">Anthostomella pinea</name>
    <dbReference type="NCBI Taxonomy" id="933095"/>
    <lineage>
        <taxon>Eukaryota</taxon>
        <taxon>Fungi</taxon>
        <taxon>Dikarya</taxon>
        <taxon>Ascomycota</taxon>
        <taxon>Pezizomycotina</taxon>
        <taxon>Sordariomycetes</taxon>
        <taxon>Xylariomycetidae</taxon>
        <taxon>Xylariales</taxon>
        <taxon>Xylariaceae</taxon>
        <taxon>Anthostomella</taxon>
    </lineage>
</organism>
<evidence type="ECO:0000313" key="3">
    <source>
        <dbReference type="EMBL" id="CAJ2513846.1"/>
    </source>
</evidence>
<dbReference type="AlphaFoldDB" id="A0AAI8VZC7"/>
<feature type="domain" description="Aminoglycoside phosphotransferase" evidence="2">
    <location>
        <begin position="248"/>
        <end position="451"/>
    </location>
</feature>
<dbReference type="PANTHER" id="PTHR21310:SF56">
    <property type="entry name" value="AMINOGLYCOSIDE PHOSPHOTRANSFERASE DOMAIN-CONTAINING PROTEIN"/>
    <property type="match status" value="1"/>
</dbReference>
<dbReference type="Proteomes" id="UP001295740">
    <property type="component" value="Unassembled WGS sequence"/>
</dbReference>
<feature type="compositionally biased region" description="Polar residues" evidence="1">
    <location>
        <begin position="178"/>
        <end position="193"/>
    </location>
</feature>
<dbReference type="PANTHER" id="PTHR21310">
    <property type="entry name" value="AMINOGLYCOSIDE PHOSPHOTRANSFERASE-RELATED-RELATED"/>
    <property type="match status" value="1"/>
</dbReference>
<dbReference type="Pfam" id="PF01636">
    <property type="entry name" value="APH"/>
    <property type="match status" value="1"/>
</dbReference>
<dbReference type="EMBL" id="CAUWAG010000020">
    <property type="protein sequence ID" value="CAJ2513846.1"/>
    <property type="molecule type" value="Genomic_DNA"/>
</dbReference>
<dbReference type="InterPro" id="IPR051678">
    <property type="entry name" value="AGP_Transferase"/>
</dbReference>
<evidence type="ECO:0000313" key="4">
    <source>
        <dbReference type="Proteomes" id="UP001295740"/>
    </source>
</evidence>
<evidence type="ECO:0000259" key="2">
    <source>
        <dbReference type="Pfam" id="PF01636"/>
    </source>
</evidence>
<feature type="region of interest" description="Disordered" evidence="1">
    <location>
        <begin position="156"/>
        <end position="193"/>
    </location>
</feature>
<sequence length="548" mass="61473">MSTPWASPKMASTGAEQINTSAIEAAIVSACNKVKIHLAKLFDNQLVQLRAEFDSTVRALVNTSRPRPVPVIPDPALLGGPSHFKVWLLSLEGKLSIDGDALGTPEARAYYVFSRLEPTLQEVVVPHLVHAKATQTWDYQAIIDVISRNFDESGLSKSESRVSEPSAHQGPEKATAPSVDSSQETDTKSDSSTLVYSHEPFATFQQRVVDFARKHLWVDAAPGDIKVERLKGGSYNRVIGLARQAADQPDKEVQYILRVPRLDADTLDRDVATLRFLQRHTSISAPRVITFDETRQNELGLPYMIQNRIPGADLADIYSGLSHKGRCRVARELGSFYRQMLAIRSSMAGHFMLSVYHEDLEAPLYITPFEFNDRTLSRLEATDPSGTWLQSHFCTMASELDEKGWFSDVPNCLAHLDLEPRNIIFNSGAVEESSAVSVLDWDKAILGPMFMACAPPLWIWGWLDDEEENKDEDERTANDDPPTPEALELKHLFEEAAGPEYRQFAYEPAYRFARRLVLFAVNGVRSKEHDKEAEAMLEEWANFCYDEG</sequence>